<evidence type="ECO:0000313" key="2">
    <source>
        <dbReference type="Proteomes" id="UP001054252"/>
    </source>
</evidence>
<dbReference type="AlphaFoldDB" id="A0AAV5MJK5"/>
<comment type="caution">
    <text evidence="1">The sequence shown here is derived from an EMBL/GenBank/DDBJ whole genome shotgun (WGS) entry which is preliminary data.</text>
</comment>
<evidence type="ECO:0000313" key="1">
    <source>
        <dbReference type="EMBL" id="GKV48986.1"/>
    </source>
</evidence>
<accession>A0AAV5MJK5</accession>
<dbReference type="EMBL" id="BPVZ01000278">
    <property type="protein sequence ID" value="GKV48986.1"/>
    <property type="molecule type" value="Genomic_DNA"/>
</dbReference>
<protein>
    <submittedName>
        <fullName evidence="1">Uncharacterized protein</fullName>
    </submittedName>
</protein>
<reference evidence="1 2" key="1">
    <citation type="journal article" date="2021" name="Commun. Biol.">
        <title>The genome of Shorea leprosula (Dipterocarpaceae) highlights the ecological relevance of drought in aseasonal tropical rainforests.</title>
        <authorList>
            <person name="Ng K.K.S."/>
            <person name="Kobayashi M.J."/>
            <person name="Fawcett J.A."/>
            <person name="Hatakeyama M."/>
            <person name="Paape T."/>
            <person name="Ng C.H."/>
            <person name="Ang C.C."/>
            <person name="Tnah L.H."/>
            <person name="Lee C.T."/>
            <person name="Nishiyama T."/>
            <person name="Sese J."/>
            <person name="O'Brien M.J."/>
            <person name="Copetti D."/>
            <person name="Mohd Noor M.I."/>
            <person name="Ong R.C."/>
            <person name="Putra M."/>
            <person name="Sireger I.Z."/>
            <person name="Indrioko S."/>
            <person name="Kosugi Y."/>
            <person name="Izuno A."/>
            <person name="Isagi Y."/>
            <person name="Lee S.L."/>
            <person name="Shimizu K.K."/>
        </authorList>
    </citation>
    <scope>NUCLEOTIDE SEQUENCE [LARGE SCALE GENOMIC DNA]</scope>
    <source>
        <strain evidence="1">214</strain>
    </source>
</reference>
<organism evidence="1 2">
    <name type="scientific">Rubroshorea leprosula</name>
    <dbReference type="NCBI Taxonomy" id="152421"/>
    <lineage>
        <taxon>Eukaryota</taxon>
        <taxon>Viridiplantae</taxon>
        <taxon>Streptophyta</taxon>
        <taxon>Embryophyta</taxon>
        <taxon>Tracheophyta</taxon>
        <taxon>Spermatophyta</taxon>
        <taxon>Magnoliopsida</taxon>
        <taxon>eudicotyledons</taxon>
        <taxon>Gunneridae</taxon>
        <taxon>Pentapetalae</taxon>
        <taxon>rosids</taxon>
        <taxon>malvids</taxon>
        <taxon>Malvales</taxon>
        <taxon>Dipterocarpaceae</taxon>
        <taxon>Rubroshorea</taxon>
    </lineage>
</organism>
<gene>
    <name evidence="1" type="ORF">SLEP1_g55759</name>
</gene>
<sequence length="46" mass="4932">MSKTVRMCPDLQIGDGGADDAQIAAKSRNSGLTRLPPEFLICNLQV</sequence>
<proteinExistence type="predicted"/>
<dbReference type="Proteomes" id="UP001054252">
    <property type="component" value="Unassembled WGS sequence"/>
</dbReference>
<name>A0AAV5MJK5_9ROSI</name>
<keyword evidence="2" id="KW-1185">Reference proteome</keyword>